<comment type="caution">
    <text evidence="4">The sequence shown here is derived from an EMBL/GenBank/DDBJ whole genome shotgun (WGS) entry which is preliminary data.</text>
</comment>
<feature type="transmembrane region" description="Helical" evidence="3">
    <location>
        <begin position="318"/>
        <end position="345"/>
    </location>
</feature>
<feature type="transmembrane region" description="Helical" evidence="3">
    <location>
        <begin position="289"/>
        <end position="312"/>
    </location>
</feature>
<feature type="transmembrane region" description="Helical" evidence="3">
    <location>
        <begin position="257"/>
        <end position="277"/>
    </location>
</feature>
<evidence type="ECO:0000256" key="2">
    <source>
        <dbReference type="SAM" id="MobiDB-lite"/>
    </source>
</evidence>
<keyword evidence="3" id="KW-0472">Membrane</keyword>
<organism evidence="4 5">
    <name type="scientific">Stephanodiscus triporus</name>
    <dbReference type="NCBI Taxonomy" id="2934178"/>
    <lineage>
        <taxon>Eukaryota</taxon>
        <taxon>Sar</taxon>
        <taxon>Stramenopiles</taxon>
        <taxon>Ochrophyta</taxon>
        <taxon>Bacillariophyta</taxon>
        <taxon>Coscinodiscophyceae</taxon>
        <taxon>Thalassiosirophycidae</taxon>
        <taxon>Stephanodiscales</taxon>
        <taxon>Stephanodiscaceae</taxon>
        <taxon>Stephanodiscus</taxon>
    </lineage>
</organism>
<dbReference type="Pfam" id="PF01554">
    <property type="entry name" value="MatE"/>
    <property type="match status" value="2"/>
</dbReference>
<name>A0ABD3NR18_9STRA</name>
<sequence>MDPSSARRMAAGGGGMNDNDEDDDVERRPLLLLRGHDDASSRASPTASPPPRIQLPDLFLKDEELLRDEIAGMANLAVPTIFTYLLDLIPDILTIVLVGRVARVVVDDEAEGGGGEGETSDLQKLHMDAAALACMFVNVVAISPGFGKCLNNDTTWYNLHCGRHLYVIRIGAILFCLAMMLFNDSSISRPRCPENDEGILTALDTLCSQAFGAGQYSKIGNYSVTALAVLSVFYVFGSVVIWNASSILIALGQPEEVAYFVGVFLLFRLPGIPFLYVEELIGTVCESRNNAIPVLVATVWYNVVSLGLGYYLVRWTEWGWLGAAVARTVADMLTVPAILLCAIAFPGAGEESYDGSDLLKNEDELNPQGYLEVDSSAGNEDELDSQGHSEAENYLHCMWKELVVGEALSAKAIIKFLQLGIPGMLQVMFEWVAFEVLALLCGILPGKEAIIGIGVNSIVCNITMLTYMPYMGASAAATIRIGNALGAGDVHRAKVASNLALACAATMSIINTLVLLSFRNVLPWFFTTDLDIVRKADHVLLIVAMYQFPDAINACAQGIFRGSGRQTLSAKLNFIAFYIIGLPLGYVLGITLNLGVEGLWLGMTLGLICVTFAGAIVILRSSWEDLAAEAALRLEDEEW</sequence>
<keyword evidence="5" id="KW-1185">Reference proteome</keyword>
<dbReference type="AlphaFoldDB" id="A0ABD3NR18"/>
<dbReference type="EMBL" id="JALLAZ020001277">
    <property type="protein sequence ID" value="KAL3777577.1"/>
    <property type="molecule type" value="Genomic_DNA"/>
</dbReference>
<feature type="transmembrane region" description="Helical" evidence="3">
    <location>
        <begin position="598"/>
        <end position="619"/>
    </location>
</feature>
<keyword evidence="3" id="KW-1133">Transmembrane helix</keyword>
<feature type="transmembrane region" description="Helical" evidence="3">
    <location>
        <begin position="224"/>
        <end position="251"/>
    </location>
</feature>
<dbReference type="InterPro" id="IPR002528">
    <property type="entry name" value="MATE_fam"/>
</dbReference>
<proteinExistence type="inferred from homology"/>
<evidence type="ECO:0000313" key="5">
    <source>
        <dbReference type="Proteomes" id="UP001530315"/>
    </source>
</evidence>
<feature type="transmembrane region" description="Helical" evidence="3">
    <location>
        <begin position="572"/>
        <end position="592"/>
    </location>
</feature>
<comment type="similarity">
    <text evidence="1">Belongs to the multi antimicrobial extrusion (MATE) (TC 2.A.66.1) family.</text>
</comment>
<evidence type="ECO:0008006" key="6">
    <source>
        <dbReference type="Google" id="ProtNLM"/>
    </source>
</evidence>
<feature type="region of interest" description="Disordered" evidence="2">
    <location>
        <begin position="1"/>
        <end position="54"/>
    </location>
</feature>
<evidence type="ECO:0000313" key="4">
    <source>
        <dbReference type="EMBL" id="KAL3777577.1"/>
    </source>
</evidence>
<dbReference type="PANTHER" id="PTHR11206">
    <property type="entry name" value="MULTIDRUG RESISTANCE PROTEIN"/>
    <property type="match status" value="1"/>
</dbReference>
<keyword evidence="3" id="KW-0812">Transmembrane</keyword>
<evidence type="ECO:0000256" key="3">
    <source>
        <dbReference type="SAM" id="Phobius"/>
    </source>
</evidence>
<accession>A0ABD3NR18</accession>
<feature type="transmembrane region" description="Helical" evidence="3">
    <location>
        <begin position="499"/>
        <end position="518"/>
    </location>
</feature>
<reference evidence="4 5" key="1">
    <citation type="submission" date="2024-10" db="EMBL/GenBank/DDBJ databases">
        <title>Updated reference genomes for cyclostephanoid diatoms.</title>
        <authorList>
            <person name="Roberts W.R."/>
            <person name="Alverson A.J."/>
        </authorList>
    </citation>
    <scope>NUCLEOTIDE SEQUENCE [LARGE SCALE GENOMIC DNA]</scope>
    <source>
        <strain evidence="4 5">AJA276-08</strain>
    </source>
</reference>
<feature type="compositionally biased region" description="Basic and acidic residues" evidence="2">
    <location>
        <begin position="25"/>
        <end position="40"/>
    </location>
</feature>
<gene>
    <name evidence="4" type="ORF">ACHAW5_008596</name>
</gene>
<dbReference type="Proteomes" id="UP001530315">
    <property type="component" value="Unassembled WGS sequence"/>
</dbReference>
<feature type="transmembrane region" description="Helical" evidence="3">
    <location>
        <begin position="166"/>
        <end position="182"/>
    </location>
</feature>
<protein>
    <recommendedName>
        <fullName evidence="6">Multidrug and toxin extrusion protein</fullName>
    </recommendedName>
</protein>
<evidence type="ECO:0000256" key="1">
    <source>
        <dbReference type="ARBA" id="ARBA00010199"/>
    </source>
</evidence>